<accession>A0A2L0F1E7</accession>
<dbReference type="CDD" id="cd06355">
    <property type="entry name" value="PBP1_FmdD-like"/>
    <property type="match status" value="1"/>
</dbReference>
<sequence>MQGITRARGPKEDALKMITSGLSVEGRPAAGSFGRRALAGAAAALAGAALLSACGKGGEDAPGPGAAPAAAAPEGATIKVGVLHSLSGTMSISEVAVKDATILAIEEINKAGGVLGKQLTPVIEDGASDWPTFNEKARKLVQQDGVAVVFGGWTSASRKAMLPSFEELNGLLFYPVQYEGLEQSPNIFYTGAEPSQQIVPAVDYLLEKGKKRIYLLGSDYVFPRTANKIIKAQLAAKGGELAGEEYLPLGGTEVSTIISKIAAAKPDAIFNTLNGDSNVAFFKQFKDAGYTAEKVPVLSVSVAEEEVRGIGAENIAGHLVSWNYYQTTDTPENKRFVAAYKAKYGEARVTDDPIEAGYFGVYLWKLAVEKAKSTDVAKVKEAAQGGGVEYAAPGGLVKLDGKNQHTWKTVRIGMVRKDGLIDEVWSSGKPIQPDPFLSAYTWAKDLAGK</sequence>
<reference evidence="1 2" key="1">
    <citation type="submission" date="2015-09" db="EMBL/GenBank/DDBJ databases">
        <title>Sorangium comparison.</title>
        <authorList>
            <person name="Zaburannyi N."/>
            <person name="Bunk B."/>
            <person name="Overmann J."/>
            <person name="Mueller R."/>
        </authorList>
    </citation>
    <scope>NUCLEOTIDE SEQUENCE [LARGE SCALE GENOMIC DNA]</scope>
    <source>
        <strain evidence="1 2">So ce26</strain>
    </source>
</reference>
<dbReference type="PANTHER" id="PTHR47628">
    <property type="match status" value="1"/>
</dbReference>
<organism evidence="1 2">
    <name type="scientific">Sorangium cellulosum</name>
    <name type="common">Polyangium cellulosum</name>
    <dbReference type="NCBI Taxonomy" id="56"/>
    <lineage>
        <taxon>Bacteria</taxon>
        <taxon>Pseudomonadati</taxon>
        <taxon>Myxococcota</taxon>
        <taxon>Polyangia</taxon>
        <taxon>Polyangiales</taxon>
        <taxon>Polyangiaceae</taxon>
        <taxon>Sorangium</taxon>
    </lineage>
</organism>
<protein>
    <submittedName>
        <fullName evidence="1">ABC transporter substrate-binding protein</fullName>
    </submittedName>
</protein>
<dbReference type="InterPro" id="IPR000709">
    <property type="entry name" value="Leu_Ile_Val-bd"/>
</dbReference>
<dbReference type="Gene3D" id="3.40.50.2300">
    <property type="match status" value="2"/>
</dbReference>
<dbReference type="AlphaFoldDB" id="A0A2L0F1E7"/>
<name>A0A2L0F1E7_SORCE</name>
<proteinExistence type="predicted"/>
<evidence type="ECO:0000313" key="2">
    <source>
        <dbReference type="Proteomes" id="UP000238348"/>
    </source>
</evidence>
<dbReference type="PRINTS" id="PR00337">
    <property type="entry name" value="LEUILEVALBP"/>
</dbReference>
<dbReference type="PANTHER" id="PTHR47628:SF1">
    <property type="entry name" value="ALIPHATIC AMIDASE EXPRESSION-REGULATING PROTEIN"/>
    <property type="match status" value="1"/>
</dbReference>
<dbReference type="InterPro" id="IPR017777">
    <property type="entry name" value="ABC_urea-bd_UrtA"/>
</dbReference>
<evidence type="ECO:0000313" key="1">
    <source>
        <dbReference type="EMBL" id="AUX45366.1"/>
    </source>
</evidence>
<dbReference type="NCBIfam" id="TIGR03407">
    <property type="entry name" value="urea_ABC_UrtA"/>
    <property type="match status" value="1"/>
</dbReference>
<gene>
    <name evidence="1" type="ORF">SOCE26_068480</name>
</gene>
<dbReference type="SUPFAM" id="SSF53822">
    <property type="entry name" value="Periplasmic binding protein-like I"/>
    <property type="match status" value="1"/>
</dbReference>
<dbReference type="InterPro" id="IPR028082">
    <property type="entry name" value="Peripla_BP_I"/>
</dbReference>
<dbReference type="EMBL" id="CP012673">
    <property type="protein sequence ID" value="AUX45366.1"/>
    <property type="molecule type" value="Genomic_DNA"/>
</dbReference>
<dbReference type="GO" id="GO:0006865">
    <property type="term" value="P:amino acid transport"/>
    <property type="evidence" value="ECO:0007669"/>
    <property type="project" value="InterPro"/>
</dbReference>
<dbReference type="Pfam" id="PF13433">
    <property type="entry name" value="Peripla_BP_5"/>
    <property type="match status" value="1"/>
</dbReference>
<dbReference type="Proteomes" id="UP000238348">
    <property type="component" value="Chromosome"/>
</dbReference>